<evidence type="ECO:0000256" key="1">
    <source>
        <dbReference type="ARBA" id="ARBA00004141"/>
    </source>
</evidence>
<dbReference type="InterPro" id="IPR050382">
    <property type="entry name" value="MFS_Na/Anion_cotransporter"/>
</dbReference>
<dbReference type="FunFam" id="1.20.1250.20:FF:000003">
    <property type="entry name" value="Solute carrier family 17 member 3"/>
    <property type="match status" value="1"/>
</dbReference>
<feature type="transmembrane region" description="Helical" evidence="7">
    <location>
        <begin position="446"/>
        <end position="465"/>
    </location>
</feature>
<dbReference type="SUPFAM" id="SSF103473">
    <property type="entry name" value="MFS general substrate transporter"/>
    <property type="match status" value="1"/>
</dbReference>
<dbReference type="EMBL" id="OUUW01000001">
    <property type="protein sequence ID" value="SPP75827.1"/>
    <property type="molecule type" value="Genomic_DNA"/>
</dbReference>
<keyword evidence="9" id="KW-1185">Reference proteome</keyword>
<feature type="transmembrane region" description="Helical" evidence="7">
    <location>
        <begin position="209"/>
        <end position="230"/>
    </location>
</feature>
<evidence type="ECO:0000256" key="7">
    <source>
        <dbReference type="SAM" id="Phobius"/>
    </source>
</evidence>
<feature type="transmembrane region" description="Helical" evidence="7">
    <location>
        <begin position="321"/>
        <end position="340"/>
    </location>
</feature>
<keyword evidence="4" id="KW-0769">Symport</keyword>
<evidence type="ECO:0000256" key="2">
    <source>
        <dbReference type="ARBA" id="ARBA00022448"/>
    </source>
</evidence>
<evidence type="ECO:0000256" key="4">
    <source>
        <dbReference type="ARBA" id="ARBA00022847"/>
    </source>
</evidence>
<dbReference type="GO" id="GO:0015293">
    <property type="term" value="F:symporter activity"/>
    <property type="evidence" value="ECO:0007669"/>
    <property type="project" value="UniProtKB-KW"/>
</dbReference>
<dbReference type="GO" id="GO:0006820">
    <property type="term" value="P:monoatomic anion transport"/>
    <property type="evidence" value="ECO:0007669"/>
    <property type="project" value="TreeGrafter"/>
</dbReference>
<evidence type="ECO:0000256" key="6">
    <source>
        <dbReference type="ARBA" id="ARBA00023136"/>
    </source>
</evidence>
<sequence>MAAKGKVMLAKCPQLGIRHVQAALLFLNLAVNYIVRLNVGVLVVAMTEEKVTSNQSFPVPYLNRIFIWVNLYGYLYDHYAITAIRVDRGREIIHPFQLQLGIFADADSGQLPGPKSGGQDVHDRANLRRSPAKRLHAFGYPDRRAFCLIRLCQGVCQGLMVPCRHEHLAKWSPPAELEQMGVIAYSGIYCGTVLALLGSGYIANSSIGWTGISYVSAASCLCWCMLFFFWGENDPSSSYWIGDVERNHIESSLNSGHTCPKGDIPVPWQAIISSVPFRALVVVNCAHHWDDSTMEVQIPSYLHGVLHMSITKNGLTSSLHYLVRWIMSHVYILIAHMAIVGELIRPTPLKKWIVTVSTWGPALLYIAIGFLDRTNAGWVVTLMAIKAGLSAGSSIGGTMNIIALAPNHSALLMSILCVLSDVLTPLNPLITGAIVTDPANRSQWQIVFCLIALVLFLSNWVYIIWGSSELQPWDADDFLHKCSVECSEKEDVKDLPDLSNNAKVMHRDLCQRVTDRIDKVISKQQKNIRPKLNTDGNNVNIKIKD</sequence>
<feature type="transmembrane region" description="Helical" evidence="7">
    <location>
        <begin position="182"/>
        <end position="203"/>
    </location>
</feature>
<dbReference type="InterPro" id="IPR036259">
    <property type="entry name" value="MFS_trans_sf"/>
</dbReference>
<dbReference type="STRING" id="7266.A0A3B0J3C6"/>
<keyword evidence="5 7" id="KW-1133">Transmembrane helix</keyword>
<organism evidence="8 9">
    <name type="scientific">Drosophila guanche</name>
    <name type="common">Fruit fly</name>
    <dbReference type="NCBI Taxonomy" id="7266"/>
    <lineage>
        <taxon>Eukaryota</taxon>
        <taxon>Metazoa</taxon>
        <taxon>Ecdysozoa</taxon>
        <taxon>Arthropoda</taxon>
        <taxon>Hexapoda</taxon>
        <taxon>Insecta</taxon>
        <taxon>Pterygota</taxon>
        <taxon>Neoptera</taxon>
        <taxon>Endopterygota</taxon>
        <taxon>Diptera</taxon>
        <taxon>Brachycera</taxon>
        <taxon>Muscomorpha</taxon>
        <taxon>Ephydroidea</taxon>
        <taxon>Drosophilidae</taxon>
        <taxon>Drosophila</taxon>
        <taxon>Sophophora</taxon>
    </lineage>
</organism>
<evidence type="ECO:0000313" key="9">
    <source>
        <dbReference type="Proteomes" id="UP000268350"/>
    </source>
</evidence>
<dbReference type="PANTHER" id="PTHR11662:SF280">
    <property type="entry name" value="FI21844P1-RELATED"/>
    <property type="match status" value="1"/>
</dbReference>
<dbReference type="OrthoDB" id="2985014at2759"/>
<gene>
    <name evidence="8" type="ORF">DGUA_6G003708</name>
</gene>
<protein>
    <submittedName>
        <fullName evidence="8">Blast:Putative inorganic phosphate cotransporter</fullName>
    </submittedName>
</protein>
<dbReference type="Pfam" id="PF07690">
    <property type="entry name" value="MFS_1"/>
    <property type="match status" value="1"/>
</dbReference>
<dbReference type="InterPro" id="IPR011701">
    <property type="entry name" value="MFS"/>
</dbReference>
<keyword evidence="2" id="KW-0813">Transport</keyword>
<dbReference type="GO" id="GO:0016020">
    <property type="term" value="C:membrane"/>
    <property type="evidence" value="ECO:0007669"/>
    <property type="project" value="UniProtKB-SubCell"/>
</dbReference>
<reference evidence="9" key="1">
    <citation type="submission" date="2018-01" db="EMBL/GenBank/DDBJ databases">
        <authorList>
            <person name="Alioto T."/>
            <person name="Alioto T."/>
        </authorList>
    </citation>
    <scope>NUCLEOTIDE SEQUENCE [LARGE SCALE GENOMIC DNA]</scope>
</reference>
<dbReference type="AlphaFoldDB" id="A0A3B0J3C6"/>
<evidence type="ECO:0000313" key="8">
    <source>
        <dbReference type="EMBL" id="SPP75827.1"/>
    </source>
</evidence>
<dbReference type="Proteomes" id="UP000268350">
    <property type="component" value="Unassembled WGS sequence"/>
</dbReference>
<evidence type="ECO:0000256" key="5">
    <source>
        <dbReference type="ARBA" id="ARBA00022989"/>
    </source>
</evidence>
<feature type="transmembrane region" description="Helical" evidence="7">
    <location>
        <begin position="411"/>
        <end position="434"/>
    </location>
</feature>
<accession>A0A3B0J3C6</accession>
<keyword evidence="6 7" id="KW-0472">Membrane</keyword>
<evidence type="ECO:0000256" key="3">
    <source>
        <dbReference type="ARBA" id="ARBA00022692"/>
    </source>
</evidence>
<comment type="subcellular location">
    <subcellularLocation>
        <location evidence="1">Membrane</location>
        <topology evidence="1">Multi-pass membrane protein</topology>
    </subcellularLocation>
</comment>
<proteinExistence type="predicted"/>
<feature type="transmembrane region" description="Helical" evidence="7">
    <location>
        <begin position="65"/>
        <end position="84"/>
    </location>
</feature>
<name>A0A3B0J3C6_DROGU</name>
<feature type="transmembrane region" description="Helical" evidence="7">
    <location>
        <begin position="20"/>
        <end position="45"/>
    </location>
</feature>
<feature type="transmembrane region" description="Helical" evidence="7">
    <location>
        <begin position="383"/>
        <end position="405"/>
    </location>
</feature>
<dbReference type="PANTHER" id="PTHR11662">
    <property type="entry name" value="SOLUTE CARRIER FAMILY 17"/>
    <property type="match status" value="1"/>
</dbReference>
<feature type="transmembrane region" description="Helical" evidence="7">
    <location>
        <begin position="352"/>
        <end position="371"/>
    </location>
</feature>
<dbReference type="Gene3D" id="1.20.1250.20">
    <property type="entry name" value="MFS general substrate transporter like domains"/>
    <property type="match status" value="2"/>
</dbReference>
<keyword evidence="3 7" id="KW-0812">Transmembrane</keyword>